<evidence type="ECO:0000256" key="7">
    <source>
        <dbReference type="RuleBase" id="RU363032"/>
    </source>
</evidence>
<dbReference type="Gene3D" id="1.10.3720.10">
    <property type="entry name" value="MetI-like"/>
    <property type="match status" value="1"/>
</dbReference>
<dbReference type="SUPFAM" id="SSF161098">
    <property type="entry name" value="MetI-like"/>
    <property type="match status" value="1"/>
</dbReference>
<evidence type="ECO:0000256" key="6">
    <source>
        <dbReference type="ARBA" id="ARBA00023136"/>
    </source>
</evidence>
<keyword evidence="6 7" id="KW-0472">Membrane</keyword>
<feature type="transmembrane region" description="Helical" evidence="7">
    <location>
        <begin position="12"/>
        <end position="34"/>
    </location>
</feature>
<evidence type="ECO:0000256" key="5">
    <source>
        <dbReference type="ARBA" id="ARBA00022989"/>
    </source>
</evidence>
<feature type="transmembrane region" description="Helical" evidence="7">
    <location>
        <begin position="243"/>
        <end position="264"/>
    </location>
</feature>
<gene>
    <name evidence="9" type="ORF">C8C77_10731</name>
</gene>
<dbReference type="OrthoDB" id="156617at2"/>
<evidence type="ECO:0000313" key="9">
    <source>
        <dbReference type="EMBL" id="TDW05420.1"/>
    </source>
</evidence>
<evidence type="ECO:0000256" key="2">
    <source>
        <dbReference type="ARBA" id="ARBA00022448"/>
    </source>
</evidence>
<dbReference type="GO" id="GO:0055085">
    <property type="term" value="P:transmembrane transport"/>
    <property type="evidence" value="ECO:0007669"/>
    <property type="project" value="InterPro"/>
</dbReference>
<evidence type="ECO:0000256" key="3">
    <source>
        <dbReference type="ARBA" id="ARBA00022475"/>
    </source>
</evidence>
<feature type="domain" description="ABC transmembrane type-1" evidence="8">
    <location>
        <begin position="72"/>
        <end position="264"/>
    </location>
</feature>
<dbReference type="PANTHER" id="PTHR43744">
    <property type="entry name" value="ABC TRANSPORTER PERMEASE PROTEIN MG189-RELATED-RELATED"/>
    <property type="match status" value="1"/>
</dbReference>
<dbReference type="AlphaFoldDB" id="A0A4R7Z3C0"/>
<dbReference type="PROSITE" id="PS50928">
    <property type="entry name" value="ABC_TM1"/>
    <property type="match status" value="1"/>
</dbReference>
<evidence type="ECO:0000256" key="4">
    <source>
        <dbReference type="ARBA" id="ARBA00022692"/>
    </source>
</evidence>
<dbReference type="RefSeq" id="WP_111570825.1">
    <property type="nucleotide sequence ID" value="NZ_QLME01000001.1"/>
</dbReference>
<protein>
    <submittedName>
        <fullName evidence="9">Raffinose/stachyose/melibiose transport system permease protein</fullName>
    </submittedName>
</protein>
<comment type="subcellular location">
    <subcellularLocation>
        <location evidence="1 7">Cell membrane</location>
        <topology evidence="1 7">Multi-pass membrane protein</topology>
    </subcellularLocation>
</comment>
<name>A0A4R7Z3C0_9FIRM</name>
<reference evidence="9 10" key="1">
    <citation type="submission" date="2019-03" db="EMBL/GenBank/DDBJ databases">
        <title>Subsurface microbial communities from deep shales in Ohio and West Virginia, USA.</title>
        <authorList>
            <person name="Wrighton K."/>
        </authorList>
    </citation>
    <scope>NUCLEOTIDE SEQUENCE [LARGE SCALE GENOMIC DNA]</scope>
    <source>
        <strain evidence="9 10">MSL9.2</strain>
    </source>
</reference>
<dbReference type="InterPro" id="IPR000515">
    <property type="entry name" value="MetI-like"/>
</dbReference>
<evidence type="ECO:0000313" key="10">
    <source>
        <dbReference type="Proteomes" id="UP000294697"/>
    </source>
</evidence>
<evidence type="ECO:0000259" key="8">
    <source>
        <dbReference type="PROSITE" id="PS50928"/>
    </source>
</evidence>
<comment type="similarity">
    <text evidence="7">Belongs to the binding-protein-dependent transport system permease family.</text>
</comment>
<proteinExistence type="inferred from homology"/>
<dbReference type="GO" id="GO:0005886">
    <property type="term" value="C:plasma membrane"/>
    <property type="evidence" value="ECO:0007669"/>
    <property type="project" value="UniProtKB-SubCell"/>
</dbReference>
<keyword evidence="3" id="KW-1003">Cell membrane</keyword>
<feature type="transmembrane region" description="Helical" evidence="7">
    <location>
        <begin position="76"/>
        <end position="97"/>
    </location>
</feature>
<dbReference type="EMBL" id="SODA01000007">
    <property type="protein sequence ID" value="TDW05420.1"/>
    <property type="molecule type" value="Genomic_DNA"/>
</dbReference>
<sequence>MKRNSRLKINYFILEVIAIIAAAIFIYPVFLMFINSFKTFREVIIDVIALPQQLNIDNYFYVIDKMNYPRLFVNNILITAVGITGIVAFSSLAAYIIDRSRSRFTSLAFLFIITPMLIPFQTFMITLLKVMNIINLSGSRVGLGIQYWGFGIPMATFIYFNFMKTVPKEIDESAFIDGATTFQTFIYVIFPILKPVTATVIVLDVMWIWNDFLLPLLMVNDSQKTKTLVLAAYNFVGQYNTQWHYAMTAMVLAIVPSLIFFVLLQKYIVKGVVAGSLKG</sequence>
<accession>A0A4R7Z3C0</accession>
<feature type="transmembrane region" description="Helical" evidence="7">
    <location>
        <begin position="145"/>
        <end position="163"/>
    </location>
</feature>
<comment type="caution">
    <text evidence="9">The sequence shown here is derived from an EMBL/GenBank/DDBJ whole genome shotgun (WGS) entry which is preliminary data.</text>
</comment>
<dbReference type="PANTHER" id="PTHR43744:SF8">
    <property type="entry name" value="SN-GLYCEROL-3-PHOSPHATE TRANSPORT SYSTEM PERMEASE PROTEIN UGPE"/>
    <property type="match status" value="1"/>
</dbReference>
<evidence type="ECO:0000256" key="1">
    <source>
        <dbReference type="ARBA" id="ARBA00004651"/>
    </source>
</evidence>
<dbReference type="Proteomes" id="UP000294697">
    <property type="component" value="Unassembled WGS sequence"/>
</dbReference>
<organism evidence="9 10">
    <name type="scientific">Halanaerobium saccharolyticum</name>
    <dbReference type="NCBI Taxonomy" id="43595"/>
    <lineage>
        <taxon>Bacteria</taxon>
        <taxon>Bacillati</taxon>
        <taxon>Bacillota</taxon>
        <taxon>Clostridia</taxon>
        <taxon>Halanaerobiales</taxon>
        <taxon>Halanaerobiaceae</taxon>
        <taxon>Halanaerobium</taxon>
    </lineage>
</organism>
<keyword evidence="4 7" id="KW-0812">Transmembrane</keyword>
<dbReference type="Pfam" id="PF00528">
    <property type="entry name" value="BPD_transp_1"/>
    <property type="match status" value="1"/>
</dbReference>
<keyword evidence="2 7" id="KW-0813">Transport</keyword>
<dbReference type="CDD" id="cd06261">
    <property type="entry name" value="TM_PBP2"/>
    <property type="match status" value="1"/>
</dbReference>
<feature type="transmembrane region" description="Helical" evidence="7">
    <location>
        <begin position="104"/>
        <end position="125"/>
    </location>
</feature>
<dbReference type="InterPro" id="IPR035906">
    <property type="entry name" value="MetI-like_sf"/>
</dbReference>
<feature type="transmembrane region" description="Helical" evidence="7">
    <location>
        <begin position="184"/>
        <end position="209"/>
    </location>
</feature>
<keyword evidence="5 7" id="KW-1133">Transmembrane helix</keyword>